<evidence type="ECO:0000256" key="2">
    <source>
        <dbReference type="SAM" id="SignalP"/>
    </source>
</evidence>
<name>A0A7E4UR05_PANRE</name>
<protein>
    <submittedName>
        <fullName evidence="4">Extensin-like</fullName>
    </submittedName>
</protein>
<feature type="region of interest" description="Disordered" evidence="1">
    <location>
        <begin position="23"/>
        <end position="159"/>
    </location>
</feature>
<reference evidence="4" key="2">
    <citation type="submission" date="2020-10" db="UniProtKB">
        <authorList>
            <consortium name="WormBaseParasite"/>
        </authorList>
    </citation>
    <scope>IDENTIFICATION</scope>
</reference>
<evidence type="ECO:0000313" key="4">
    <source>
        <dbReference type="WBParaSite" id="Pan_g11805.t1"/>
    </source>
</evidence>
<feature type="compositionally biased region" description="Pro residues" evidence="1">
    <location>
        <begin position="56"/>
        <end position="65"/>
    </location>
</feature>
<dbReference type="AlphaFoldDB" id="A0A7E4UR05"/>
<dbReference type="WBParaSite" id="Pan_g11805.t1">
    <property type="protein sequence ID" value="Pan_g11805.t1"/>
    <property type="gene ID" value="Pan_g11805"/>
</dbReference>
<keyword evidence="3" id="KW-1185">Reference proteome</keyword>
<accession>A0A7E4UR05</accession>
<feature type="signal peptide" evidence="2">
    <location>
        <begin position="1"/>
        <end position="24"/>
    </location>
</feature>
<keyword evidence="2" id="KW-0732">Signal</keyword>
<evidence type="ECO:0000313" key="3">
    <source>
        <dbReference type="Proteomes" id="UP000492821"/>
    </source>
</evidence>
<organism evidence="3 4">
    <name type="scientific">Panagrellus redivivus</name>
    <name type="common">Microworm</name>
    <dbReference type="NCBI Taxonomy" id="6233"/>
    <lineage>
        <taxon>Eukaryota</taxon>
        <taxon>Metazoa</taxon>
        <taxon>Ecdysozoa</taxon>
        <taxon>Nematoda</taxon>
        <taxon>Chromadorea</taxon>
        <taxon>Rhabditida</taxon>
        <taxon>Tylenchina</taxon>
        <taxon>Panagrolaimomorpha</taxon>
        <taxon>Panagrolaimoidea</taxon>
        <taxon>Panagrolaimidae</taxon>
        <taxon>Panagrellus</taxon>
    </lineage>
</organism>
<feature type="compositionally biased region" description="Low complexity" evidence="1">
    <location>
        <begin position="25"/>
        <end position="40"/>
    </location>
</feature>
<reference evidence="3" key="1">
    <citation type="journal article" date="2013" name="Genetics">
        <title>The draft genome and transcriptome of Panagrellus redivivus are shaped by the harsh demands of a free-living lifestyle.</title>
        <authorList>
            <person name="Srinivasan J."/>
            <person name="Dillman A.R."/>
            <person name="Macchietto M.G."/>
            <person name="Heikkinen L."/>
            <person name="Lakso M."/>
            <person name="Fracchia K.M."/>
            <person name="Antoshechkin I."/>
            <person name="Mortazavi A."/>
            <person name="Wong G."/>
            <person name="Sternberg P.W."/>
        </authorList>
    </citation>
    <scope>NUCLEOTIDE SEQUENCE [LARGE SCALE GENOMIC DNA]</scope>
    <source>
        <strain evidence="3">MT8872</strain>
    </source>
</reference>
<proteinExistence type="predicted"/>
<sequence>MYAFFVLGIVTVVITVALFGCSAGKSNKSTTTTRKSTSNPKAKKNDQPTSAAPKPTSIPPNPPKPSADKLPPSRPSESGGDKPPAPSKKPIVITGTPEKPPGKMVVPKDRTNTYLDETQQSRLSASEVDKDGKRKIPSPETAVDGNRTEDKQLSKTPATEAKTIDVVPATKVKVLGELDKAILQKRAQMLKEIEEMGSVHEFDKPQCRHSVEKAEPIDPNKHVVVAEDKFKLYIISSDEVLEEQPTQKSVV</sequence>
<feature type="chain" id="PRO_5028895350" evidence="2">
    <location>
        <begin position="25"/>
        <end position="251"/>
    </location>
</feature>
<dbReference type="Proteomes" id="UP000492821">
    <property type="component" value="Unassembled WGS sequence"/>
</dbReference>
<evidence type="ECO:0000256" key="1">
    <source>
        <dbReference type="SAM" id="MobiDB-lite"/>
    </source>
</evidence>
<feature type="compositionally biased region" description="Polar residues" evidence="1">
    <location>
        <begin position="112"/>
        <end position="124"/>
    </location>
</feature>